<keyword evidence="6" id="KW-0406">Ion transport</keyword>
<comment type="subcellular location">
    <subcellularLocation>
        <location evidence="1">Cell outer membrane</location>
        <topology evidence="1">Multi-pass membrane protein</topology>
    </subcellularLocation>
</comment>
<keyword evidence="3" id="KW-0813">Transport</keyword>
<comment type="caution">
    <text evidence="11">The sequence shown here is derived from an EMBL/GenBank/DDBJ whole genome shotgun (WGS) entry which is preliminary data.</text>
</comment>
<dbReference type="EMBL" id="JAQLOI010000001">
    <property type="protein sequence ID" value="MDB1123537.1"/>
    <property type="molecule type" value="Genomic_DNA"/>
</dbReference>
<evidence type="ECO:0000256" key="6">
    <source>
        <dbReference type="ARBA" id="ARBA00023065"/>
    </source>
</evidence>
<keyword evidence="5" id="KW-0812">Transmembrane</keyword>
<keyword evidence="8" id="KW-0472">Membrane</keyword>
<gene>
    <name evidence="11" type="ORF">PGX00_07630</name>
</gene>
<evidence type="ECO:0000256" key="7">
    <source>
        <dbReference type="ARBA" id="ARBA00023114"/>
    </source>
</evidence>
<dbReference type="SUPFAM" id="SSF56935">
    <property type="entry name" value="Porins"/>
    <property type="match status" value="1"/>
</dbReference>
<dbReference type="RefSeq" id="WP_272134202.1">
    <property type="nucleotide sequence ID" value="NZ_JAQLOI010000001.1"/>
</dbReference>
<name>A0ABT4YPQ3_9VIBR</name>
<dbReference type="PANTHER" id="PTHR38762:SF1">
    <property type="entry name" value="CRYPTIC OUTER MEMBRANE PORIN BGLH-RELATED"/>
    <property type="match status" value="1"/>
</dbReference>
<dbReference type="PANTHER" id="PTHR38762">
    <property type="entry name" value="CRYPTIC OUTER MEMBRANE PORIN BGLH-RELATED"/>
    <property type="match status" value="1"/>
</dbReference>
<dbReference type="Gene3D" id="2.40.170.10">
    <property type="entry name" value="Porin, LamB type"/>
    <property type="match status" value="1"/>
</dbReference>
<evidence type="ECO:0000256" key="3">
    <source>
        <dbReference type="ARBA" id="ARBA00022448"/>
    </source>
</evidence>
<reference evidence="11 12" key="1">
    <citation type="submission" date="2023-01" db="EMBL/GenBank/DDBJ databases">
        <title>Vibrio sp. KJ40-1 sp.nov, isolated from marine algae.</title>
        <authorList>
            <person name="Butt M."/>
            <person name="Kim J.M.J."/>
            <person name="Jeon C.O.C."/>
        </authorList>
    </citation>
    <scope>NUCLEOTIDE SEQUENCE [LARGE SCALE GENOMIC DNA]</scope>
    <source>
        <strain evidence="11 12">KJ40-1</strain>
    </source>
</reference>
<feature type="chain" id="PRO_5045485873" evidence="10">
    <location>
        <begin position="25"/>
        <end position="410"/>
    </location>
</feature>
<dbReference type="Pfam" id="PF02264">
    <property type="entry name" value="LamB"/>
    <property type="match status" value="1"/>
</dbReference>
<dbReference type="InterPro" id="IPR036998">
    <property type="entry name" value="Porin_LamB_sf"/>
</dbReference>
<organism evidence="11 12">
    <name type="scientific">Vibrio algarum</name>
    <dbReference type="NCBI Taxonomy" id="3020714"/>
    <lineage>
        <taxon>Bacteria</taxon>
        <taxon>Pseudomonadati</taxon>
        <taxon>Pseudomonadota</taxon>
        <taxon>Gammaproteobacteria</taxon>
        <taxon>Vibrionales</taxon>
        <taxon>Vibrionaceae</taxon>
        <taxon>Vibrio</taxon>
    </lineage>
</organism>
<dbReference type="InterPro" id="IPR050286">
    <property type="entry name" value="G_neg_Bact_CarbUptk_Porin"/>
</dbReference>
<dbReference type="InterPro" id="IPR003192">
    <property type="entry name" value="Porin_LamB"/>
</dbReference>
<keyword evidence="4" id="KW-1134">Transmembrane beta strand</keyword>
<evidence type="ECO:0000256" key="5">
    <source>
        <dbReference type="ARBA" id="ARBA00022692"/>
    </source>
</evidence>
<comment type="similarity">
    <text evidence="2">Belongs to the porin LamB (TC 1.B.3) family.</text>
</comment>
<proteinExistence type="inferred from homology"/>
<keyword evidence="10" id="KW-0732">Signal</keyword>
<evidence type="ECO:0000313" key="12">
    <source>
        <dbReference type="Proteomes" id="UP001210678"/>
    </source>
</evidence>
<evidence type="ECO:0000256" key="2">
    <source>
        <dbReference type="ARBA" id="ARBA00007055"/>
    </source>
</evidence>
<evidence type="ECO:0000256" key="9">
    <source>
        <dbReference type="ARBA" id="ARBA00023237"/>
    </source>
</evidence>
<accession>A0ABT4YPQ3</accession>
<protein>
    <submittedName>
        <fullName evidence="11">Carbohydrate porin</fullName>
    </submittedName>
</protein>
<evidence type="ECO:0000313" key="11">
    <source>
        <dbReference type="EMBL" id="MDB1123537.1"/>
    </source>
</evidence>
<evidence type="ECO:0000256" key="8">
    <source>
        <dbReference type="ARBA" id="ARBA00023136"/>
    </source>
</evidence>
<evidence type="ECO:0000256" key="1">
    <source>
        <dbReference type="ARBA" id="ARBA00004571"/>
    </source>
</evidence>
<feature type="signal peptide" evidence="10">
    <location>
        <begin position="1"/>
        <end position="24"/>
    </location>
</feature>
<keyword evidence="9" id="KW-0998">Cell outer membrane</keyword>
<keyword evidence="7" id="KW-0626">Porin</keyword>
<keyword evidence="12" id="KW-1185">Reference proteome</keyword>
<dbReference type="Proteomes" id="UP001210678">
    <property type="component" value="Unassembled WGS sequence"/>
</dbReference>
<evidence type="ECO:0000256" key="10">
    <source>
        <dbReference type="SAM" id="SignalP"/>
    </source>
</evidence>
<evidence type="ECO:0000256" key="4">
    <source>
        <dbReference type="ARBA" id="ARBA00022452"/>
    </source>
</evidence>
<sequence length="410" mass="44781">MKNFKVLSLALAVASSLTAFSASAADENINMQTQIDDLQKLMADKANDLRFFGYARYGAQFQSGDARYVNGIGSTGQTVGRLGNEANGGEYGIAKKYTADNGAVWDLAVMVEHWSNDQWGSTGGVNMKRFYAGASNIFESQPDMYVWAGRDFHARLQQGLNDYYVTIEDGQGGGFKNLDVGGAKFDFGVVGGVDDNDGSLGNDNGKYAITAKFKDIDAGMAKLDAYAHFGFTSEDDDIQADGLDNETAWLVGTHIKFNSDSLHLRYGDGANNSVMGLKGDFQSLFVSYEGGFDASENWNINYLAAYYNQSGDDATDQNEYSLIVRPQYRWNDIHSTWIEAGYALVDEDSGDETDGWKVTLSQNVSIGGLPWSRPMLRFYATVGEKDVSPQGASSTTTDTVSLGAMFEAWW</sequence>